<name>A0AAD8ZNJ1_9TELE</name>
<dbReference type="Pfam" id="PF00168">
    <property type="entry name" value="C2"/>
    <property type="match status" value="1"/>
</dbReference>
<comment type="caution">
    <text evidence="5">The sequence shown here is derived from an EMBL/GenBank/DDBJ whole genome shotgun (WGS) entry which is preliminary data.</text>
</comment>
<dbReference type="Proteomes" id="UP001239994">
    <property type="component" value="Unassembled WGS sequence"/>
</dbReference>
<proteinExistence type="predicted"/>
<evidence type="ECO:0000256" key="1">
    <source>
        <dbReference type="ARBA" id="ARBA00023018"/>
    </source>
</evidence>
<dbReference type="InterPro" id="IPR000008">
    <property type="entry name" value="C2_dom"/>
</dbReference>
<dbReference type="GO" id="GO:0042391">
    <property type="term" value="P:regulation of membrane potential"/>
    <property type="evidence" value="ECO:0007669"/>
    <property type="project" value="TreeGrafter"/>
</dbReference>
<feature type="compositionally biased region" description="Basic and acidic residues" evidence="3">
    <location>
        <begin position="214"/>
        <end position="224"/>
    </location>
</feature>
<dbReference type="GO" id="GO:0044325">
    <property type="term" value="F:transmembrane transporter binding"/>
    <property type="evidence" value="ECO:0007669"/>
    <property type="project" value="TreeGrafter"/>
</dbReference>
<protein>
    <recommendedName>
        <fullName evidence="4">C2 domain-containing protein</fullName>
    </recommendedName>
</protein>
<dbReference type="CDD" id="cd04031">
    <property type="entry name" value="C2A_RIM1alpha"/>
    <property type="match status" value="1"/>
</dbReference>
<dbReference type="GO" id="GO:0048791">
    <property type="term" value="P:calcium ion-regulated exocytosis of neurotransmitter"/>
    <property type="evidence" value="ECO:0007669"/>
    <property type="project" value="TreeGrafter"/>
</dbReference>
<dbReference type="PANTHER" id="PTHR12157:SF18">
    <property type="entry name" value="REGULATING SYNAPTIC MEMBRANE EXOCYTOSIS PROTEIN 1"/>
    <property type="match status" value="1"/>
</dbReference>
<dbReference type="PROSITE" id="PS50004">
    <property type="entry name" value="C2"/>
    <property type="match status" value="1"/>
</dbReference>
<dbReference type="GO" id="GO:0031267">
    <property type="term" value="F:small GTPase binding"/>
    <property type="evidence" value="ECO:0007669"/>
    <property type="project" value="InterPro"/>
</dbReference>
<keyword evidence="6" id="KW-1185">Reference proteome</keyword>
<dbReference type="AlphaFoldDB" id="A0AAD8ZNJ1"/>
<gene>
    <name evidence="5" type="ORF">P4O66_004262</name>
</gene>
<organism evidence="5 6">
    <name type="scientific">Electrophorus voltai</name>
    <dbReference type="NCBI Taxonomy" id="2609070"/>
    <lineage>
        <taxon>Eukaryota</taxon>
        <taxon>Metazoa</taxon>
        <taxon>Chordata</taxon>
        <taxon>Craniata</taxon>
        <taxon>Vertebrata</taxon>
        <taxon>Euteleostomi</taxon>
        <taxon>Actinopterygii</taxon>
        <taxon>Neopterygii</taxon>
        <taxon>Teleostei</taxon>
        <taxon>Ostariophysi</taxon>
        <taxon>Gymnotiformes</taxon>
        <taxon>Gymnotoidei</taxon>
        <taxon>Gymnotidae</taxon>
        <taxon>Electrophorus</taxon>
    </lineage>
</organism>
<dbReference type="Gene3D" id="2.30.42.10">
    <property type="match status" value="1"/>
</dbReference>
<dbReference type="GO" id="GO:0042734">
    <property type="term" value="C:presynaptic membrane"/>
    <property type="evidence" value="ECO:0007669"/>
    <property type="project" value="TreeGrafter"/>
</dbReference>
<feature type="compositionally biased region" description="Basic and acidic residues" evidence="3">
    <location>
        <begin position="576"/>
        <end position="597"/>
    </location>
</feature>
<dbReference type="SUPFAM" id="SSF49562">
    <property type="entry name" value="C2 domain (Calcium/lipid-binding domain, CaLB)"/>
    <property type="match status" value="1"/>
</dbReference>
<dbReference type="SMART" id="SM00239">
    <property type="entry name" value="C2"/>
    <property type="match status" value="1"/>
</dbReference>
<feature type="compositionally biased region" description="Gly residues" evidence="3">
    <location>
        <begin position="164"/>
        <end position="173"/>
    </location>
</feature>
<evidence type="ECO:0000256" key="2">
    <source>
        <dbReference type="ARBA" id="ARBA00034103"/>
    </source>
</evidence>
<dbReference type="InterPro" id="IPR035892">
    <property type="entry name" value="C2_domain_sf"/>
</dbReference>
<dbReference type="InterPro" id="IPR036034">
    <property type="entry name" value="PDZ_sf"/>
</dbReference>
<dbReference type="GO" id="GO:0050806">
    <property type="term" value="P:positive regulation of synaptic transmission"/>
    <property type="evidence" value="ECO:0007669"/>
    <property type="project" value="TreeGrafter"/>
</dbReference>
<sequence length="637" mass="71157">MSRMARLLSEVIGGWDQAGNLLRLQRTKPQAGGGMPNVWRKAIRTSTSTLRMILPTVTRGGGRKKRSGSASVGKRSTRRVTAATPTWRATPVKPQKEEQEMRMHAKVSKMRQERHHSDLAINEVGLAQDGGEAPGGRLSRRAGSGDDCKALLENHRAYSIDRTVGGGGAGGHGPVQKPRMGPAGPPDLRGGQDWNSKGHLEPKSMALLHKTKREKAAESFRKDSSLSSDQSECLRPPPPRAYRPKRGLNKRQMSISSSEEEGGSTPEYTSCEDVEIESMSEKGDWDCHPLDPTVWHHPVTWQPSKEGDHLIGRITLSKRSAMPQEAGSLLGLKDSKPTSFRAAVLCEHLAVADRMFLFPQVVGGKMTETGRLGAFITKVKKGSLADVVGHLRAAGSSSIDECQKMDRPSISVMSPTSPGILRDLPQILPGQLSVKLWYDKVGHQLIVNVLQAIDLPSRPDGRPRNAYVKMYFLPDRSDKSKRRTKTVKKTREPKWNQTFLYSHVRRRDFRERMLELTVWDQPRVQEDESDFLGEILIELETALLDDQAHWYKLQSHDVTSLPLPRPSPCLPRRHAHGDSPSKKLQTAERSSRERDRSSMLAVPERQAAMQHRSRSVSPHREDQCRARSRPAHVPTQR</sequence>
<dbReference type="PANTHER" id="PTHR12157">
    <property type="entry name" value="REGULATING SYNAPTIC MEMBRANE EXOCYTOSIS PROTEIN"/>
    <property type="match status" value="1"/>
</dbReference>
<dbReference type="GO" id="GO:0048167">
    <property type="term" value="P:regulation of synaptic plasticity"/>
    <property type="evidence" value="ECO:0007669"/>
    <property type="project" value="TreeGrafter"/>
</dbReference>
<dbReference type="Gene3D" id="2.60.40.150">
    <property type="entry name" value="C2 domain"/>
    <property type="match status" value="1"/>
</dbReference>
<feature type="region of interest" description="Disordered" evidence="3">
    <location>
        <begin position="58"/>
        <end position="99"/>
    </location>
</feature>
<dbReference type="EMBL" id="JAROKS010000006">
    <property type="protein sequence ID" value="KAK1802619.1"/>
    <property type="molecule type" value="Genomic_DNA"/>
</dbReference>
<comment type="subcellular location">
    <subcellularLocation>
        <location evidence="2">Synapse</location>
    </subcellularLocation>
</comment>
<feature type="domain" description="C2" evidence="4">
    <location>
        <begin position="428"/>
        <end position="551"/>
    </location>
</feature>
<evidence type="ECO:0000313" key="6">
    <source>
        <dbReference type="Proteomes" id="UP001239994"/>
    </source>
</evidence>
<dbReference type="GO" id="GO:2000300">
    <property type="term" value="P:regulation of synaptic vesicle exocytosis"/>
    <property type="evidence" value="ECO:0007669"/>
    <property type="project" value="TreeGrafter"/>
</dbReference>
<reference evidence="5" key="1">
    <citation type="submission" date="2023-03" db="EMBL/GenBank/DDBJ databases">
        <title>Electrophorus voltai genome.</title>
        <authorList>
            <person name="Bian C."/>
        </authorList>
    </citation>
    <scope>NUCLEOTIDE SEQUENCE</scope>
    <source>
        <strain evidence="5">CB-2022</strain>
        <tissue evidence="5">Muscle</tissue>
    </source>
</reference>
<feature type="region of interest" description="Disordered" evidence="3">
    <location>
        <begin position="561"/>
        <end position="637"/>
    </location>
</feature>
<accession>A0AAD8ZNJ1</accession>
<evidence type="ECO:0000259" key="4">
    <source>
        <dbReference type="PROSITE" id="PS50004"/>
    </source>
</evidence>
<dbReference type="InterPro" id="IPR039032">
    <property type="entry name" value="Rim-like"/>
</dbReference>
<dbReference type="GO" id="GO:0048788">
    <property type="term" value="C:cytoskeleton of presynaptic active zone"/>
    <property type="evidence" value="ECO:0007669"/>
    <property type="project" value="TreeGrafter"/>
</dbReference>
<dbReference type="FunFam" id="2.60.40.150:FF:000003">
    <property type="entry name" value="Regulating synaptic membrane exocytosis protein 2"/>
    <property type="match status" value="1"/>
</dbReference>
<feature type="region of interest" description="Disordered" evidence="3">
    <location>
        <begin position="161"/>
        <end position="199"/>
    </location>
</feature>
<evidence type="ECO:0000256" key="3">
    <source>
        <dbReference type="SAM" id="MobiDB-lite"/>
    </source>
</evidence>
<keyword evidence="1" id="KW-0770">Synapse</keyword>
<evidence type="ECO:0000313" key="5">
    <source>
        <dbReference type="EMBL" id="KAK1802619.1"/>
    </source>
</evidence>
<feature type="region of interest" description="Disordered" evidence="3">
    <location>
        <begin position="211"/>
        <end position="269"/>
    </location>
</feature>